<keyword evidence="1" id="KW-0812">Transmembrane</keyword>
<dbReference type="EMBL" id="NPIA01000001">
    <property type="protein sequence ID" value="OZM58377.1"/>
    <property type="molecule type" value="Genomic_DNA"/>
</dbReference>
<dbReference type="RefSeq" id="WP_094921170.1">
    <property type="nucleotide sequence ID" value="NZ_NPIA01000001.1"/>
</dbReference>
<accession>A0A263BYL0</accession>
<keyword evidence="1" id="KW-0472">Membrane</keyword>
<proteinExistence type="predicted"/>
<organism evidence="2 3">
    <name type="scientific">Lottiidibacillus patelloidae</name>
    <dbReference type="NCBI Taxonomy" id="2670334"/>
    <lineage>
        <taxon>Bacteria</taxon>
        <taxon>Bacillati</taxon>
        <taxon>Bacillota</taxon>
        <taxon>Bacilli</taxon>
        <taxon>Bacillales</taxon>
        <taxon>Bacillaceae</taxon>
        <taxon>Lottiidibacillus</taxon>
    </lineage>
</organism>
<keyword evidence="3" id="KW-1185">Reference proteome</keyword>
<evidence type="ECO:0000313" key="3">
    <source>
        <dbReference type="Proteomes" id="UP000217083"/>
    </source>
</evidence>
<protein>
    <recommendedName>
        <fullName evidence="4">Sporulation protein YjcZ</fullName>
    </recommendedName>
</protein>
<feature type="transmembrane region" description="Helical" evidence="1">
    <location>
        <begin position="63"/>
        <end position="86"/>
    </location>
</feature>
<dbReference type="AlphaFoldDB" id="A0A263BYL0"/>
<sequence>MSYSYGYEGYENYGPGKCDCPSCSLPGYDQYPNYGYEKPYPSPSYAAPYPPYQGVGYGGYGGFWYAIVVVVVILLIIFGAGGWNYVKGYLPKGYL</sequence>
<evidence type="ECO:0000313" key="2">
    <source>
        <dbReference type="EMBL" id="OZM58377.1"/>
    </source>
</evidence>
<reference evidence="2 3" key="2">
    <citation type="submission" date="2017-09" db="EMBL/GenBank/DDBJ databases">
        <title>Bacillus patelloidae sp. nov., isolated from the intestinal tract of a marine limpet.</title>
        <authorList>
            <person name="Liu R."/>
            <person name="Dong C."/>
            <person name="Shao Z."/>
        </authorList>
    </citation>
    <scope>NUCLEOTIDE SEQUENCE [LARGE SCALE GENOMIC DNA]</scope>
    <source>
        <strain evidence="2 3">SA5d-4</strain>
    </source>
</reference>
<evidence type="ECO:0000256" key="1">
    <source>
        <dbReference type="SAM" id="Phobius"/>
    </source>
</evidence>
<comment type="caution">
    <text evidence="2">The sequence shown here is derived from an EMBL/GenBank/DDBJ whole genome shotgun (WGS) entry which is preliminary data.</text>
</comment>
<dbReference type="Proteomes" id="UP000217083">
    <property type="component" value="Unassembled WGS sequence"/>
</dbReference>
<name>A0A263BYL0_9BACI</name>
<reference evidence="3" key="1">
    <citation type="submission" date="2017-08" db="EMBL/GenBank/DDBJ databases">
        <authorList>
            <person name="Huang Z."/>
        </authorList>
    </citation>
    <scope>NUCLEOTIDE SEQUENCE [LARGE SCALE GENOMIC DNA]</scope>
    <source>
        <strain evidence="3">SA5d-4</strain>
    </source>
</reference>
<keyword evidence="1" id="KW-1133">Transmembrane helix</keyword>
<gene>
    <name evidence="2" type="ORF">CIB95_02060</name>
</gene>
<evidence type="ECO:0008006" key="4">
    <source>
        <dbReference type="Google" id="ProtNLM"/>
    </source>
</evidence>